<dbReference type="EMBL" id="LGRX02025126">
    <property type="protein sequence ID" value="KAK3252858.1"/>
    <property type="molecule type" value="Genomic_DNA"/>
</dbReference>
<evidence type="ECO:0000259" key="9">
    <source>
        <dbReference type="PROSITE" id="PS50042"/>
    </source>
</evidence>
<sequence>MDHCLSGVMDIIAAEVAIWNKEVEEKSQKVQLELDKLRKEVSLSRASLERRIQMALQKRRSSDACSSSSSEITSREGWTERQEGTVRGCKGAPEEKKDAERPEARIRSHREEASLETHENVKGDMNPLENIAAAVETLTEEDSSCLLGIQDDLANPIKTGFDDIPASDLIEALHDIPKMTVKMEGKRWGYVKKYVENQRTSQGKLTRTATLRDLEQLKLASKEDDVDEDGIVHSTLARVLGISSAPELKALFSGERRLQEPGQSRPGQANQQATTSGGLSSAAAVNKVFPSARVLSDKLTGTSGGNVTAPHGQDHQQPQDPAQTLIRPLRRMLTRKPTRKSQKPNLSLMDRAAEYIEEMKAEDTQDQAEPTKFWAFFVINPENRHRQNWDLLLIVCLLNTAYLIPFRLSFIAQNEASLGILVFDWITDIIFMLDVFVNFVTSVEDNGGQMIREPKEIALRYLRGWFFIDLIAATPWDWFFGQGTGGPSMTRVTRLFKVARLMKLLRMLRMLRIVKILIKMAQMERNLKHPGLLRFIKMVFFITAIVHWFACLAHTIASNYEDKGHQTTDFSFGYSRLDQFFMGLWPPATTPPHSGSLMVRGAAALEGSGLLQPHTAAPVAEAMVLFTLCVFWVGSSLLISAFGSAVALISEIDAAEAEQRIKVDKVLAYMRRLQVPKQLRARVLDYYDLFYAHTHGIDGQTFMKDLPRHLRQEMAIFLNRGVLEQMPLFWDCSVPFLVAVLMYLKLNVALEGDLIITEGEIGNEMYIILRGKVQVRKEGKRIGTLTRSDFFGEGVLTS</sequence>
<organism evidence="10 11">
    <name type="scientific">Cymbomonas tetramitiformis</name>
    <dbReference type="NCBI Taxonomy" id="36881"/>
    <lineage>
        <taxon>Eukaryota</taxon>
        <taxon>Viridiplantae</taxon>
        <taxon>Chlorophyta</taxon>
        <taxon>Pyramimonadophyceae</taxon>
        <taxon>Pyramimonadales</taxon>
        <taxon>Pyramimonadaceae</taxon>
        <taxon>Cymbomonas</taxon>
    </lineage>
</organism>
<evidence type="ECO:0000313" key="11">
    <source>
        <dbReference type="Proteomes" id="UP001190700"/>
    </source>
</evidence>
<feature type="region of interest" description="Disordered" evidence="7">
    <location>
        <begin position="59"/>
        <end position="120"/>
    </location>
</feature>
<evidence type="ECO:0000256" key="6">
    <source>
        <dbReference type="ARBA" id="ARBA00023136"/>
    </source>
</evidence>
<dbReference type="SUPFAM" id="SSF51206">
    <property type="entry name" value="cAMP-binding domain-like"/>
    <property type="match status" value="1"/>
</dbReference>
<dbReference type="PROSITE" id="PS00888">
    <property type="entry name" value="CNMP_BINDING_1"/>
    <property type="match status" value="1"/>
</dbReference>
<protein>
    <recommendedName>
        <fullName evidence="9">Cyclic nucleotide-binding domain-containing protein</fullName>
    </recommendedName>
</protein>
<comment type="caution">
    <text evidence="10">The sequence shown here is derived from an EMBL/GenBank/DDBJ whole genome shotgun (WGS) entry which is preliminary data.</text>
</comment>
<feature type="domain" description="Cyclic nucleotide-binding" evidence="9">
    <location>
        <begin position="728"/>
        <end position="798"/>
    </location>
</feature>
<accession>A0AAE0CEF7</accession>
<keyword evidence="6 8" id="KW-0472">Membrane</keyword>
<evidence type="ECO:0000256" key="1">
    <source>
        <dbReference type="ARBA" id="ARBA00004141"/>
    </source>
</evidence>
<gene>
    <name evidence="10" type="ORF">CYMTET_37867</name>
</gene>
<proteinExistence type="predicted"/>
<feature type="compositionally biased region" description="Basic and acidic residues" evidence="7">
    <location>
        <begin position="92"/>
        <end position="120"/>
    </location>
</feature>
<dbReference type="PANTHER" id="PTHR10217">
    <property type="entry name" value="VOLTAGE AND LIGAND GATED POTASSIUM CHANNEL"/>
    <property type="match status" value="1"/>
</dbReference>
<evidence type="ECO:0000256" key="3">
    <source>
        <dbReference type="ARBA" id="ARBA00022692"/>
    </source>
</evidence>
<dbReference type="InterPro" id="IPR018488">
    <property type="entry name" value="cNMP-bd_CS"/>
</dbReference>
<comment type="subcellular location">
    <subcellularLocation>
        <location evidence="1">Membrane</location>
        <topology evidence="1">Multi-pass membrane protein</topology>
    </subcellularLocation>
</comment>
<dbReference type="Proteomes" id="UP001190700">
    <property type="component" value="Unassembled WGS sequence"/>
</dbReference>
<dbReference type="InterPro" id="IPR018490">
    <property type="entry name" value="cNMP-bd_dom_sf"/>
</dbReference>
<keyword evidence="2" id="KW-0813">Transport</keyword>
<feature type="compositionally biased region" description="Low complexity" evidence="7">
    <location>
        <begin position="309"/>
        <end position="321"/>
    </location>
</feature>
<feature type="region of interest" description="Disordered" evidence="7">
    <location>
        <begin position="297"/>
        <end position="321"/>
    </location>
</feature>
<dbReference type="GO" id="GO:0005249">
    <property type="term" value="F:voltage-gated potassium channel activity"/>
    <property type="evidence" value="ECO:0007669"/>
    <property type="project" value="TreeGrafter"/>
</dbReference>
<dbReference type="CDD" id="cd00038">
    <property type="entry name" value="CAP_ED"/>
    <property type="match status" value="1"/>
</dbReference>
<evidence type="ECO:0000256" key="5">
    <source>
        <dbReference type="ARBA" id="ARBA00023065"/>
    </source>
</evidence>
<feature type="transmembrane region" description="Helical" evidence="8">
    <location>
        <begin position="623"/>
        <end position="650"/>
    </location>
</feature>
<name>A0AAE0CEF7_9CHLO</name>
<dbReference type="AlphaFoldDB" id="A0AAE0CEF7"/>
<dbReference type="SUPFAM" id="SSF81324">
    <property type="entry name" value="Voltage-gated potassium channels"/>
    <property type="match status" value="1"/>
</dbReference>
<dbReference type="Pfam" id="PF00520">
    <property type="entry name" value="Ion_trans"/>
    <property type="match status" value="1"/>
</dbReference>
<evidence type="ECO:0000256" key="7">
    <source>
        <dbReference type="SAM" id="MobiDB-lite"/>
    </source>
</evidence>
<feature type="compositionally biased region" description="Basic and acidic residues" evidence="7">
    <location>
        <begin position="73"/>
        <end position="84"/>
    </location>
</feature>
<evidence type="ECO:0000256" key="8">
    <source>
        <dbReference type="SAM" id="Phobius"/>
    </source>
</evidence>
<keyword evidence="5" id="KW-0406">Ion transport</keyword>
<dbReference type="InterPro" id="IPR050818">
    <property type="entry name" value="KCNH_animal-type"/>
</dbReference>
<evidence type="ECO:0000256" key="2">
    <source>
        <dbReference type="ARBA" id="ARBA00022448"/>
    </source>
</evidence>
<feature type="region of interest" description="Disordered" evidence="7">
    <location>
        <begin position="257"/>
        <end position="281"/>
    </location>
</feature>
<feature type="transmembrane region" description="Helical" evidence="8">
    <location>
        <begin position="391"/>
        <end position="412"/>
    </location>
</feature>
<feature type="non-terminal residue" evidence="10">
    <location>
        <position position="798"/>
    </location>
</feature>
<keyword evidence="11" id="KW-1185">Reference proteome</keyword>
<dbReference type="Gene3D" id="1.10.287.630">
    <property type="entry name" value="Helix hairpin bin"/>
    <property type="match status" value="1"/>
</dbReference>
<dbReference type="Gene3D" id="2.60.120.10">
    <property type="entry name" value="Jelly Rolls"/>
    <property type="match status" value="1"/>
</dbReference>
<dbReference type="Gene3D" id="1.10.287.70">
    <property type="match status" value="1"/>
</dbReference>
<dbReference type="InterPro" id="IPR014710">
    <property type="entry name" value="RmlC-like_jellyroll"/>
</dbReference>
<feature type="transmembrane region" description="Helical" evidence="8">
    <location>
        <begin position="418"/>
        <end position="440"/>
    </location>
</feature>
<dbReference type="PROSITE" id="PS50042">
    <property type="entry name" value="CNMP_BINDING_3"/>
    <property type="match status" value="1"/>
</dbReference>
<keyword evidence="3 8" id="KW-0812">Transmembrane</keyword>
<feature type="transmembrane region" description="Helical" evidence="8">
    <location>
        <begin position="538"/>
        <end position="557"/>
    </location>
</feature>
<evidence type="ECO:0000256" key="4">
    <source>
        <dbReference type="ARBA" id="ARBA00022989"/>
    </source>
</evidence>
<dbReference type="Pfam" id="PF00027">
    <property type="entry name" value="cNMP_binding"/>
    <property type="match status" value="1"/>
</dbReference>
<dbReference type="InterPro" id="IPR005821">
    <property type="entry name" value="Ion_trans_dom"/>
</dbReference>
<dbReference type="GO" id="GO:0042391">
    <property type="term" value="P:regulation of membrane potential"/>
    <property type="evidence" value="ECO:0007669"/>
    <property type="project" value="TreeGrafter"/>
</dbReference>
<dbReference type="InterPro" id="IPR000595">
    <property type="entry name" value="cNMP-bd_dom"/>
</dbReference>
<dbReference type="PANTHER" id="PTHR10217:SF435">
    <property type="entry name" value="POTASSIUM VOLTAGE-GATED CHANNEL PROTEIN EAG"/>
    <property type="match status" value="1"/>
</dbReference>
<keyword evidence="4 8" id="KW-1133">Transmembrane helix</keyword>
<feature type="compositionally biased region" description="Polar residues" evidence="7">
    <location>
        <begin position="261"/>
        <end position="272"/>
    </location>
</feature>
<dbReference type="GO" id="GO:0005886">
    <property type="term" value="C:plasma membrane"/>
    <property type="evidence" value="ECO:0007669"/>
    <property type="project" value="TreeGrafter"/>
</dbReference>
<evidence type="ECO:0000313" key="10">
    <source>
        <dbReference type="EMBL" id="KAK3252858.1"/>
    </source>
</evidence>
<feature type="compositionally biased region" description="Low complexity" evidence="7">
    <location>
        <begin position="63"/>
        <end position="72"/>
    </location>
</feature>
<reference evidence="10 11" key="1">
    <citation type="journal article" date="2015" name="Genome Biol. Evol.">
        <title>Comparative Genomics of a Bacterivorous Green Alga Reveals Evolutionary Causalities and Consequences of Phago-Mixotrophic Mode of Nutrition.</title>
        <authorList>
            <person name="Burns J.A."/>
            <person name="Paasch A."/>
            <person name="Narechania A."/>
            <person name="Kim E."/>
        </authorList>
    </citation>
    <scope>NUCLEOTIDE SEQUENCE [LARGE SCALE GENOMIC DNA]</scope>
    <source>
        <strain evidence="10 11">PLY_AMNH</strain>
    </source>
</reference>